<gene>
    <name evidence="2" type="ORF">BEWA_006350</name>
</gene>
<proteinExistence type="predicted"/>
<evidence type="ECO:0000313" key="3">
    <source>
        <dbReference type="Proteomes" id="UP000031512"/>
    </source>
</evidence>
<organism evidence="2 3">
    <name type="scientific">Theileria equi strain WA</name>
    <dbReference type="NCBI Taxonomy" id="1537102"/>
    <lineage>
        <taxon>Eukaryota</taxon>
        <taxon>Sar</taxon>
        <taxon>Alveolata</taxon>
        <taxon>Apicomplexa</taxon>
        <taxon>Aconoidasida</taxon>
        <taxon>Piroplasmida</taxon>
        <taxon>Theileriidae</taxon>
        <taxon>Theileria</taxon>
    </lineage>
</organism>
<keyword evidence="1" id="KW-0472">Membrane</keyword>
<dbReference type="AlphaFoldDB" id="L0B1V1"/>
<evidence type="ECO:0000313" key="2">
    <source>
        <dbReference type="EMBL" id="AFZ81226.1"/>
    </source>
</evidence>
<dbReference type="VEuPathDB" id="PiroplasmaDB:BEWA_006350"/>
<keyword evidence="3" id="KW-1185">Reference proteome</keyword>
<dbReference type="EMBL" id="CP001670">
    <property type="protein sequence ID" value="AFZ81226.1"/>
    <property type="molecule type" value="Genomic_DNA"/>
</dbReference>
<dbReference type="Proteomes" id="UP000031512">
    <property type="component" value="Chromosome 3"/>
</dbReference>
<dbReference type="KEGG" id="beq:BEWA_006350"/>
<evidence type="ECO:0000256" key="1">
    <source>
        <dbReference type="SAM" id="Phobius"/>
    </source>
</evidence>
<dbReference type="RefSeq" id="XP_004830892.1">
    <property type="nucleotide sequence ID" value="XM_004830835.1"/>
</dbReference>
<feature type="transmembrane region" description="Helical" evidence="1">
    <location>
        <begin position="68"/>
        <end position="88"/>
    </location>
</feature>
<name>L0B1V1_THEEQ</name>
<feature type="transmembrane region" description="Helical" evidence="1">
    <location>
        <begin position="100"/>
        <end position="125"/>
    </location>
</feature>
<dbReference type="GeneID" id="15805802"/>
<dbReference type="eggNOG" id="ENOG502TN2A">
    <property type="taxonomic scope" value="Eukaryota"/>
</dbReference>
<accession>L0B1V1</accession>
<sequence>MTSHEAAYQRKNLVLSDPSGRLNTLIKNGAEEELKHPHEFGKEGPTKPAHCRFAGAENCHVLCTRLCGLAQLALFLAAFVVGAFVCFVRHEEDVSSNAPGFFVFFLHKLKLLGLHHLVSFLFGLWEGLPEKTQKSVTKTLTYGTIGATIYPVLVSKPKAQPKDGEEQQPEEPVVDSHADLMKALSAYARVASSVILCGLLGYDASRNFKLLFHVFPKFA</sequence>
<reference evidence="2 3" key="1">
    <citation type="journal article" date="2012" name="BMC Genomics">
        <title>Comparative genomic analysis and phylogenetic position of Theileria equi.</title>
        <authorList>
            <person name="Kappmeyer L.S."/>
            <person name="Thiagarajan M."/>
            <person name="Herndon D.R."/>
            <person name="Ramsay J.D."/>
            <person name="Caler E."/>
            <person name="Djikeng A."/>
            <person name="Gillespie J.J."/>
            <person name="Lau A.O."/>
            <person name="Roalson E.H."/>
            <person name="Silva J.C."/>
            <person name="Silva M.G."/>
            <person name="Suarez C.E."/>
            <person name="Ueti M.W."/>
            <person name="Nene V.M."/>
            <person name="Mealey R.H."/>
            <person name="Knowles D.P."/>
            <person name="Brayton K.A."/>
        </authorList>
    </citation>
    <scope>NUCLEOTIDE SEQUENCE [LARGE SCALE GENOMIC DNA]</scope>
    <source>
        <strain evidence="2 3">WA</strain>
    </source>
</reference>
<keyword evidence="1" id="KW-1133">Transmembrane helix</keyword>
<protein>
    <submittedName>
        <fullName evidence="2">Membrane protein, putative</fullName>
    </submittedName>
</protein>
<keyword evidence="1" id="KW-0812">Transmembrane</keyword>